<keyword evidence="4 10" id="KW-0547">Nucleotide-binding</keyword>
<keyword evidence="3 10" id="KW-0436">Ligase</keyword>
<dbReference type="SMART" id="SM00845">
    <property type="entry name" value="GatB_Yqey"/>
    <property type="match status" value="1"/>
</dbReference>
<dbReference type="SUPFAM" id="SSF55931">
    <property type="entry name" value="Glutamine synthetase/guanido kinase"/>
    <property type="match status" value="1"/>
</dbReference>
<comment type="subunit">
    <text evidence="2 10">Heterotrimer of A, B and C subunits.</text>
</comment>
<dbReference type="InterPro" id="IPR004413">
    <property type="entry name" value="GatB"/>
</dbReference>
<evidence type="ECO:0000313" key="12">
    <source>
        <dbReference type="EMBL" id="OGE31565.1"/>
    </source>
</evidence>
<comment type="function">
    <text evidence="7 10">Allows the formation of correctly charged Asn-tRNA(Asn) or Gln-tRNA(Gln) through the transamidation of misacylated Asp-tRNA(Asn) or Glu-tRNA(Gln) in organisms which lack either or both of asparaginyl-tRNA or glutaminyl-tRNA synthetases. The reaction takes place in the presence of glutamine and ATP through an activated phospho-Asp-tRNA(Asn) or phospho-Glu-tRNA(Gln).</text>
</comment>
<dbReference type="EMBL" id="MFCV01000036">
    <property type="protein sequence ID" value="OGE31565.1"/>
    <property type="molecule type" value="Genomic_DNA"/>
</dbReference>
<keyword evidence="6 10" id="KW-0648">Protein biosynthesis</keyword>
<dbReference type="GO" id="GO:0005524">
    <property type="term" value="F:ATP binding"/>
    <property type="evidence" value="ECO:0007669"/>
    <property type="project" value="UniProtKB-KW"/>
</dbReference>
<dbReference type="NCBIfam" id="NF004014">
    <property type="entry name" value="PRK05477.1-4"/>
    <property type="match status" value="1"/>
</dbReference>
<evidence type="ECO:0000256" key="10">
    <source>
        <dbReference type="HAMAP-Rule" id="MF_00121"/>
    </source>
</evidence>
<dbReference type="FunFam" id="1.10.10.410:FF:000001">
    <property type="entry name" value="Aspartyl/glutamyl-tRNA(Asn/Gln) amidotransferase subunit B"/>
    <property type="match status" value="1"/>
</dbReference>
<evidence type="ECO:0000256" key="8">
    <source>
        <dbReference type="ARBA" id="ARBA00047380"/>
    </source>
</evidence>
<dbReference type="InterPro" id="IPR017958">
    <property type="entry name" value="Gln-tRNA_amidoTrfase_suB_CS"/>
</dbReference>
<evidence type="ECO:0000313" key="13">
    <source>
        <dbReference type="Proteomes" id="UP000176902"/>
    </source>
</evidence>
<dbReference type="InterPro" id="IPR017959">
    <property type="entry name" value="Asn/Gln-tRNA_amidoTrfase_suB/E"/>
</dbReference>
<dbReference type="Pfam" id="PF02637">
    <property type="entry name" value="GatB_Yqey"/>
    <property type="match status" value="1"/>
</dbReference>
<dbReference type="InterPro" id="IPR014746">
    <property type="entry name" value="Gln_synth/guanido_kin_cat_dom"/>
</dbReference>
<dbReference type="PANTHER" id="PTHR11659">
    <property type="entry name" value="GLUTAMYL-TRNA GLN AMIDOTRANSFERASE SUBUNIT B MITOCHONDRIAL AND PROKARYOTIC PET112-RELATED"/>
    <property type="match status" value="1"/>
</dbReference>
<comment type="catalytic activity">
    <reaction evidence="8 10">
        <text>L-aspartyl-tRNA(Asn) + L-glutamine + ATP + H2O = L-asparaginyl-tRNA(Asn) + L-glutamate + ADP + phosphate + 2 H(+)</text>
        <dbReference type="Rhea" id="RHEA:14513"/>
        <dbReference type="Rhea" id="RHEA-COMP:9674"/>
        <dbReference type="Rhea" id="RHEA-COMP:9677"/>
        <dbReference type="ChEBI" id="CHEBI:15377"/>
        <dbReference type="ChEBI" id="CHEBI:15378"/>
        <dbReference type="ChEBI" id="CHEBI:29985"/>
        <dbReference type="ChEBI" id="CHEBI:30616"/>
        <dbReference type="ChEBI" id="CHEBI:43474"/>
        <dbReference type="ChEBI" id="CHEBI:58359"/>
        <dbReference type="ChEBI" id="CHEBI:78515"/>
        <dbReference type="ChEBI" id="CHEBI:78516"/>
        <dbReference type="ChEBI" id="CHEBI:456216"/>
    </reaction>
</comment>
<dbReference type="NCBIfam" id="TIGR00133">
    <property type="entry name" value="gatB"/>
    <property type="match status" value="1"/>
</dbReference>
<dbReference type="GO" id="GO:0050567">
    <property type="term" value="F:glutaminyl-tRNA synthase (glutamine-hydrolyzing) activity"/>
    <property type="evidence" value="ECO:0007669"/>
    <property type="project" value="UniProtKB-UniRule"/>
</dbReference>
<comment type="similarity">
    <text evidence="1 10">Belongs to the GatB/GatE family. GatB subfamily.</text>
</comment>
<dbReference type="PROSITE" id="PS01234">
    <property type="entry name" value="GATB"/>
    <property type="match status" value="1"/>
</dbReference>
<dbReference type="GO" id="GO:0006412">
    <property type="term" value="P:translation"/>
    <property type="evidence" value="ECO:0007669"/>
    <property type="project" value="UniProtKB-UniRule"/>
</dbReference>
<evidence type="ECO:0000256" key="9">
    <source>
        <dbReference type="ARBA" id="ARBA00047913"/>
    </source>
</evidence>
<dbReference type="GO" id="GO:0050566">
    <property type="term" value="F:asparaginyl-tRNA synthase (glutamine-hydrolyzing) activity"/>
    <property type="evidence" value="ECO:0007669"/>
    <property type="project" value="RHEA"/>
</dbReference>
<evidence type="ECO:0000259" key="11">
    <source>
        <dbReference type="SMART" id="SM00845"/>
    </source>
</evidence>
<dbReference type="Gene3D" id="1.10.10.410">
    <property type="match status" value="1"/>
</dbReference>
<organism evidence="12 13">
    <name type="scientific">Candidatus Daviesbacteria bacterium RIFCSPHIGHO2_02_FULL_36_13</name>
    <dbReference type="NCBI Taxonomy" id="1797768"/>
    <lineage>
        <taxon>Bacteria</taxon>
        <taxon>Candidatus Daviesiibacteriota</taxon>
    </lineage>
</organism>
<keyword evidence="5 10" id="KW-0067">ATP-binding</keyword>
<accession>A0A1F5JSJ0</accession>
<dbReference type="InterPro" id="IPR018027">
    <property type="entry name" value="Asn/Gln_amidotransferase"/>
</dbReference>
<dbReference type="InterPro" id="IPR003789">
    <property type="entry name" value="Asn/Gln_tRNA_amidoTrase-B-like"/>
</dbReference>
<dbReference type="NCBIfam" id="NF004012">
    <property type="entry name" value="PRK05477.1-2"/>
    <property type="match status" value="1"/>
</dbReference>
<reference evidence="12 13" key="1">
    <citation type="journal article" date="2016" name="Nat. Commun.">
        <title>Thousands of microbial genomes shed light on interconnected biogeochemical processes in an aquifer system.</title>
        <authorList>
            <person name="Anantharaman K."/>
            <person name="Brown C.T."/>
            <person name="Hug L.A."/>
            <person name="Sharon I."/>
            <person name="Castelle C.J."/>
            <person name="Probst A.J."/>
            <person name="Thomas B.C."/>
            <person name="Singh A."/>
            <person name="Wilkins M.J."/>
            <person name="Karaoz U."/>
            <person name="Brodie E.L."/>
            <person name="Williams K.H."/>
            <person name="Hubbard S.S."/>
            <person name="Banfield J.F."/>
        </authorList>
    </citation>
    <scope>NUCLEOTIDE SEQUENCE [LARGE SCALE GENOMIC DNA]</scope>
</reference>
<dbReference type="InterPro" id="IPR042114">
    <property type="entry name" value="GatB_C_1"/>
</dbReference>
<dbReference type="Pfam" id="PF02934">
    <property type="entry name" value="GatB_N"/>
    <property type="match status" value="1"/>
</dbReference>
<dbReference type="SUPFAM" id="SSF89095">
    <property type="entry name" value="GatB/YqeY motif"/>
    <property type="match status" value="1"/>
</dbReference>
<evidence type="ECO:0000256" key="3">
    <source>
        <dbReference type="ARBA" id="ARBA00022598"/>
    </source>
</evidence>
<gene>
    <name evidence="10" type="primary">gatB</name>
    <name evidence="12" type="ORF">A3C59_02630</name>
</gene>
<dbReference type="Gene3D" id="1.10.150.380">
    <property type="entry name" value="GatB domain, N-terminal subdomain"/>
    <property type="match status" value="1"/>
</dbReference>
<dbReference type="Proteomes" id="UP000176902">
    <property type="component" value="Unassembled WGS sequence"/>
</dbReference>
<evidence type="ECO:0000256" key="6">
    <source>
        <dbReference type="ARBA" id="ARBA00022917"/>
    </source>
</evidence>
<evidence type="ECO:0000256" key="4">
    <source>
        <dbReference type="ARBA" id="ARBA00022741"/>
    </source>
</evidence>
<dbReference type="AlphaFoldDB" id="A0A1F5JSJ0"/>
<proteinExistence type="inferred from homology"/>
<dbReference type="STRING" id="1797768.A3C59_02630"/>
<dbReference type="InterPro" id="IPR006075">
    <property type="entry name" value="Asn/Gln-tRNA_Trfase_suB/E_cat"/>
</dbReference>
<evidence type="ECO:0000256" key="1">
    <source>
        <dbReference type="ARBA" id="ARBA00005306"/>
    </source>
</evidence>
<protein>
    <recommendedName>
        <fullName evidence="10">Aspartyl/glutamyl-tRNA(Asn/Gln) amidotransferase subunit B</fullName>
        <shortName evidence="10">Asp/Glu-ADT subunit B</shortName>
        <ecNumber evidence="10">6.3.5.-</ecNumber>
    </recommendedName>
</protein>
<comment type="catalytic activity">
    <reaction evidence="9 10">
        <text>L-glutamyl-tRNA(Gln) + L-glutamine + ATP + H2O = L-glutaminyl-tRNA(Gln) + L-glutamate + ADP + phosphate + H(+)</text>
        <dbReference type="Rhea" id="RHEA:17521"/>
        <dbReference type="Rhea" id="RHEA-COMP:9681"/>
        <dbReference type="Rhea" id="RHEA-COMP:9684"/>
        <dbReference type="ChEBI" id="CHEBI:15377"/>
        <dbReference type="ChEBI" id="CHEBI:15378"/>
        <dbReference type="ChEBI" id="CHEBI:29985"/>
        <dbReference type="ChEBI" id="CHEBI:30616"/>
        <dbReference type="ChEBI" id="CHEBI:43474"/>
        <dbReference type="ChEBI" id="CHEBI:58359"/>
        <dbReference type="ChEBI" id="CHEBI:78520"/>
        <dbReference type="ChEBI" id="CHEBI:78521"/>
        <dbReference type="ChEBI" id="CHEBI:456216"/>
    </reaction>
</comment>
<dbReference type="InterPro" id="IPR023168">
    <property type="entry name" value="GatB_Yqey_C_2"/>
</dbReference>
<dbReference type="EC" id="6.3.5.-" evidence="10"/>
<comment type="caution">
    <text evidence="12">The sequence shown here is derived from an EMBL/GenBank/DDBJ whole genome shotgun (WGS) entry which is preliminary data.</text>
</comment>
<evidence type="ECO:0000256" key="2">
    <source>
        <dbReference type="ARBA" id="ARBA00011123"/>
    </source>
</evidence>
<feature type="domain" description="Asn/Gln amidotransferase" evidence="11">
    <location>
        <begin position="320"/>
        <end position="429"/>
    </location>
</feature>
<evidence type="ECO:0000256" key="5">
    <source>
        <dbReference type="ARBA" id="ARBA00022840"/>
    </source>
</evidence>
<name>A0A1F5JSJ0_9BACT</name>
<evidence type="ECO:0000256" key="7">
    <source>
        <dbReference type="ARBA" id="ARBA00024799"/>
    </source>
</evidence>
<dbReference type="HAMAP" id="MF_00121">
    <property type="entry name" value="GatB"/>
    <property type="match status" value="1"/>
</dbReference>
<sequence length="430" mass="49083">MKYETVIGIEVHVELNTKTKMFCRCSADYFGKEPNTHTCPVCLGLPGSLPIINEEAIKKCIQIGLALGCTISSKSLFERKNYFYPDLPKGYQISQYRWPLCIKGELKLDSGKVIRVNRAHQEEDTAKLTHQGGESLIDFNRSSVPLVEVVTEPDFSSSEEVREYAQKLQQIFRYLGVSNADMERGDMRLEANVSVRPEGQTELPPYRVELKNINSFRFMVAAIEYEVKRQIEAHEKGEKLSQETRGWNEDKKETYLQRSKEEAHDYRYFPEPDLPELKNMDQIKVDLPELPSKKTERFVSDYELNKQQVGILVESIEMADYFEKVVEAGKQNNVTPVQIANYIVNKKVDLSVDPKQIINDIQDKTSNLISDDAEFEKLAKQAIEENQKSADDFRAGKENAIQALIGGVMRLSKGKADAAQTVKILRKLLE</sequence>